<dbReference type="InterPro" id="IPR028089">
    <property type="entry name" value="DUF4455"/>
</dbReference>
<proteinExistence type="predicted"/>
<dbReference type="EMBL" id="BNJQ01000005">
    <property type="protein sequence ID" value="GHP03468.1"/>
    <property type="molecule type" value="Genomic_DNA"/>
</dbReference>
<protein>
    <recommendedName>
        <fullName evidence="2">DUF4455 domain-containing protein</fullName>
    </recommendedName>
</protein>
<dbReference type="Proteomes" id="UP000660262">
    <property type="component" value="Unassembled WGS sequence"/>
</dbReference>
<evidence type="ECO:0000313" key="4">
    <source>
        <dbReference type="Proteomes" id="UP000660262"/>
    </source>
</evidence>
<comment type="caution">
    <text evidence="3">The sequence shown here is derived from an EMBL/GenBank/DDBJ whole genome shotgun (WGS) entry which is preliminary data.</text>
</comment>
<name>A0A830H9S4_9CHLO</name>
<organism evidence="3 4">
    <name type="scientific">Pycnococcus provasolii</name>
    <dbReference type="NCBI Taxonomy" id="41880"/>
    <lineage>
        <taxon>Eukaryota</taxon>
        <taxon>Viridiplantae</taxon>
        <taxon>Chlorophyta</taxon>
        <taxon>Pseudoscourfieldiophyceae</taxon>
        <taxon>Pseudoscourfieldiales</taxon>
        <taxon>Pycnococcaceae</taxon>
        <taxon>Pycnococcus</taxon>
    </lineage>
</organism>
<evidence type="ECO:0000256" key="1">
    <source>
        <dbReference type="SAM" id="MobiDB-lite"/>
    </source>
</evidence>
<gene>
    <name evidence="3" type="ORF">PPROV_000222300</name>
</gene>
<accession>A0A830H9S4</accession>
<sequence>MPGPTQSDPLEVAKRAENGLLARLDVDAHVRAAAHAGKGAEAAAAAAALQPELTYNVGGAAARTNKLDGSTFAGPFATAKAHAAREVGSLAKGVTVSASAFNRNFQGVQAMQESRRERHEAAWDSYLRDKEANELDSQERTSRSASQFRQKLADADADVEREMDVLRDERIILLEEEGVRSVWDFVAAQRPRRETWIHSLGGALEKVEAGRVDRAGFATARLLADWEDIGYEDVGRTAI</sequence>
<feature type="region of interest" description="Disordered" evidence="1">
    <location>
        <begin position="129"/>
        <end position="149"/>
    </location>
</feature>
<feature type="domain" description="DUF4455" evidence="2">
    <location>
        <begin position="112"/>
        <end position="230"/>
    </location>
</feature>
<keyword evidence="4" id="KW-1185">Reference proteome</keyword>
<evidence type="ECO:0000313" key="3">
    <source>
        <dbReference type="EMBL" id="GHP03468.1"/>
    </source>
</evidence>
<reference evidence="3" key="1">
    <citation type="submission" date="2020-10" db="EMBL/GenBank/DDBJ databases">
        <title>Unveiling of a novel bifunctional photoreceptor, Dualchrome1, isolated from a cosmopolitan green alga.</title>
        <authorList>
            <person name="Suzuki S."/>
            <person name="Kawachi M."/>
        </authorList>
    </citation>
    <scope>NUCLEOTIDE SEQUENCE</scope>
    <source>
        <strain evidence="3">NIES 2893</strain>
    </source>
</reference>
<dbReference type="AlphaFoldDB" id="A0A830H9S4"/>
<evidence type="ECO:0000259" key="2">
    <source>
        <dbReference type="Pfam" id="PF14643"/>
    </source>
</evidence>
<dbReference type="Pfam" id="PF14643">
    <property type="entry name" value="DUF4455"/>
    <property type="match status" value="1"/>
</dbReference>
<feature type="compositionally biased region" description="Basic and acidic residues" evidence="1">
    <location>
        <begin position="129"/>
        <end position="142"/>
    </location>
</feature>